<keyword evidence="1" id="KW-0732">Signal</keyword>
<dbReference type="EMBL" id="KZ805335">
    <property type="protein sequence ID" value="PVI03080.1"/>
    <property type="molecule type" value="Genomic_DNA"/>
</dbReference>
<proteinExistence type="predicted"/>
<evidence type="ECO:0000313" key="2">
    <source>
        <dbReference type="EMBL" id="PVI03080.1"/>
    </source>
</evidence>
<feature type="signal peptide" evidence="1">
    <location>
        <begin position="1"/>
        <end position="19"/>
    </location>
</feature>
<sequence length="597" mass="66071">MVRAKPILAMLALAATTMASPIAQPLNLPSLFSNTTQRANATEEAMERAKQIQEEKCKKKFELQPFEPKSWAESGAEKYLGDYLDKNGPVEWLQEISSDEEGRPVAVDCGDISSNNCAAPESPEKCEDMEYYFVRVMASQINSAFRSLQKNLQDTAIEDGLKIEKIIQDFDVLQPPQGQKMSDTLNNMAIGTSVLSTIFGFFPGGGAVASGIFSVLGTAFSTAAEHVDKEPPPMPEYKDLKPVLAERLGGFFIETRTRLDEVLLAIFGDTSKHTEAESTKLVREMVSQMGGMGVKNLNKDAKSPINELLKGGEWLRTAQTSTVNDAMKKTFATVRQGLVGNLLASLQVYVEQEMPAWNEGLVQPCTALGTLKEGNSCYVIKTRPWNGASDGVAAKPLESKYLELMGDYGIDLHTLIRNVRDCNNGQAQKTPADLSKIPTGGSLPACFFGMNFAQRAHSKDVSFAKSVGSSCISSYINQKGVPGWIIDNKGHCDNEIPRWKNCKVTFEETSYWTEGGLDRYRMGMVGDNIDMGPVCPYAYDGRRCAFASNRQCYFNKELNKWVFDVNFPKGSHGHGKYKECRDDIRKKYAEDNRCSYN</sequence>
<gene>
    <name evidence="2" type="ORF">DM02DRAFT_726727</name>
</gene>
<dbReference type="AlphaFoldDB" id="A0A2V1E1Q4"/>
<dbReference type="OrthoDB" id="5414598at2759"/>
<evidence type="ECO:0000313" key="3">
    <source>
        <dbReference type="Proteomes" id="UP000244855"/>
    </source>
</evidence>
<dbReference type="Proteomes" id="UP000244855">
    <property type="component" value="Unassembled WGS sequence"/>
</dbReference>
<keyword evidence="3" id="KW-1185">Reference proteome</keyword>
<accession>A0A2V1E1Q4</accession>
<reference evidence="2 3" key="1">
    <citation type="journal article" date="2018" name="Sci. Rep.">
        <title>Comparative genomics provides insights into the lifestyle and reveals functional heterogeneity of dark septate endophytic fungi.</title>
        <authorList>
            <person name="Knapp D.G."/>
            <person name="Nemeth J.B."/>
            <person name="Barry K."/>
            <person name="Hainaut M."/>
            <person name="Henrissat B."/>
            <person name="Johnson J."/>
            <person name="Kuo A."/>
            <person name="Lim J.H.P."/>
            <person name="Lipzen A."/>
            <person name="Nolan M."/>
            <person name="Ohm R.A."/>
            <person name="Tamas L."/>
            <person name="Grigoriev I.V."/>
            <person name="Spatafora J.W."/>
            <person name="Nagy L.G."/>
            <person name="Kovacs G.M."/>
        </authorList>
    </citation>
    <scope>NUCLEOTIDE SEQUENCE [LARGE SCALE GENOMIC DNA]</scope>
    <source>
        <strain evidence="2 3">DSE2036</strain>
    </source>
</reference>
<protein>
    <submittedName>
        <fullName evidence="2">Uncharacterized protein</fullName>
    </submittedName>
</protein>
<name>A0A2V1E1Q4_9PLEO</name>
<dbReference type="STRING" id="97972.A0A2V1E1Q4"/>
<organism evidence="2 3">
    <name type="scientific">Periconia macrospinosa</name>
    <dbReference type="NCBI Taxonomy" id="97972"/>
    <lineage>
        <taxon>Eukaryota</taxon>
        <taxon>Fungi</taxon>
        <taxon>Dikarya</taxon>
        <taxon>Ascomycota</taxon>
        <taxon>Pezizomycotina</taxon>
        <taxon>Dothideomycetes</taxon>
        <taxon>Pleosporomycetidae</taxon>
        <taxon>Pleosporales</taxon>
        <taxon>Massarineae</taxon>
        <taxon>Periconiaceae</taxon>
        <taxon>Periconia</taxon>
    </lineage>
</organism>
<feature type="chain" id="PRO_5016085472" evidence="1">
    <location>
        <begin position="20"/>
        <end position="597"/>
    </location>
</feature>
<evidence type="ECO:0000256" key="1">
    <source>
        <dbReference type="SAM" id="SignalP"/>
    </source>
</evidence>